<comment type="similarity">
    <text evidence="1">Belongs to the FAH family.</text>
</comment>
<feature type="domain" description="Fumarylacetoacetase-like C-terminal" evidence="3">
    <location>
        <begin position="73"/>
        <end position="274"/>
    </location>
</feature>
<dbReference type="Gene3D" id="3.90.850.10">
    <property type="entry name" value="Fumarylacetoacetase-like, C-terminal domain"/>
    <property type="match status" value="1"/>
</dbReference>
<dbReference type="SUPFAM" id="SSF56529">
    <property type="entry name" value="FAH"/>
    <property type="match status" value="1"/>
</dbReference>
<evidence type="ECO:0000259" key="3">
    <source>
        <dbReference type="Pfam" id="PF01557"/>
    </source>
</evidence>
<dbReference type="InterPro" id="IPR011234">
    <property type="entry name" value="Fumarylacetoacetase-like_C"/>
</dbReference>
<dbReference type="Pfam" id="PF01557">
    <property type="entry name" value="FAA_hydrolase"/>
    <property type="match status" value="1"/>
</dbReference>
<dbReference type="GO" id="GO:0044281">
    <property type="term" value="P:small molecule metabolic process"/>
    <property type="evidence" value="ECO:0007669"/>
    <property type="project" value="UniProtKB-ARBA"/>
</dbReference>
<evidence type="ECO:0000313" key="5">
    <source>
        <dbReference type="Proteomes" id="UP000510927"/>
    </source>
</evidence>
<dbReference type="AlphaFoldDB" id="A0A7W3EM38"/>
<evidence type="ECO:0000313" key="4">
    <source>
        <dbReference type="EMBL" id="QLN02357.1"/>
    </source>
</evidence>
<name>A0A7W3EM38_ESCFE</name>
<keyword evidence="2" id="KW-0479">Metal-binding</keyword>
<accession>A0A7W3EM38</accession>
<dbReference type="FunFam" id="3.90.850.10:FF:000008">
    <property type="entry name" value="FAA hydrolase family protein"/>
    <property type="match status" value="1"/>
</dbReference>
<evidence type="ECO:0000256" key="1">
    <source>
        <dbReference type="ARBA" id="ARBA00010211"/>
    </source>
</evidence>
<dbReference type="PANTHER" id="PTHR42796:SF4">
    <property type="entry name" value="FUMARYLACETOACETATE HYDROLASE DOMAIN-CONTAINING PROTEIN 2A"/>
    <property type="match status" value="1"/>
</dbReference>
<dbReference type="InterPro" id="IPR051121">
    <property type="entry name" value="FAH"/>
</dbReference>
<dbReference type="GO" id="GO:0016787">
    <property type="term" value="F:hydrolase activity"/>
    <property type="evidence" value="ECO:0007669"/>
    <property type="project" value="UniProtKB-KW"/>
</dbReference>
<sequence length="284" mass="31737">MKLVSFTHNNAHRYGILQDSGVTDLTLHFPQYPTLRSFLEVLENIPPSTLTTLEINYPLDDITFLPLIPDPQKILCVGMNYQEKRLEFDEEDPAPTLFVRFPDSQCGHMGDIIKPAASQEFDYEGELALVIGKGGRNISADNALQHIAGYSCYMDGSVRDWQHAWFTAGKNWPSTGGFGPWLVTRDEIKDPNTLCIKTRLNGVEVQNENTINMIHSVPELITYISTFCQLVPGDVILTGSPGGVGKKRTPPLFLKDGDTIEVEIEKIGCLYNRIIDEIPENIAI</sequence>
<dbReference type="GO" id="GO:0046872">
    <property type="term" value="F:metal ion binding"/>
    <property type="evidence" value="ECO:0007669"/>
    <property type="project" value="UniProtKB-KW"/>
</dbReference>
<reference evidence="4 5" key="1">
    <citation type="submission" date="2020-06" db="EMBL/GenBank/DDBJ databases">
        <title>REHAB project genomes.</title>
        <authorList>
            <person name="Shaw L.P."/>
        </authorList>
    </citation>
    <scope>NUCLEOTIDE SEQUENCE [LARGE SCALE GENOMIC DNA]</scope>
    <source>
        <strain evidence="4 5">RHB28-C13</strain>
    </source>
</reference>
<dbReference type="PANTHER" id="PTHR42796">
    <property type="entry name" value="FUMARYLACETOACETATE HYDROLASE DOMAIN-CONTAINING PROTEIN 2A-RELATED"/>
    <property type="match status" value="1"/>
</dbReference>
<gene>
    <name evidence="4" type="ORF">HVY52_22120</name>
</gene>
<dbReference type="Proteomes" id="UP000510927">
    <property type="component" value="Chromosome"/>
</dbReference>
<dbReference type="InterPro" id="IPR036663">
    <property type="entry name" value="Fumarylacetoacetase_C_sf"/>
</dbReference>
<protein>
    <submittedName>
        <fullName evidence="4">Fumarylacetoacetate hydrolase family protein</fullName>
    </submittedName>
</protein>
<organism evidence="4 5">
    <name type="scientific">Escherichia fergusonii</name>
    <dbReference type="NCBI Taxonomy" id="564"/>
    <lineage>
        <taxon>Bacteria</taxon>
        <taxon>Pseudomonadati</taxon>
        <taxon>Pseudomonadota</taxon>
        <taxon>Gammaproteobacteria</taxon>
        <taxon>Enterobacterales</taxon>
        <taxon>Enterobacteriaceae</taxon>
        <taxon>Escherichia</taxon>
    </lineage>
</organism>
<dbReference type="EMBL" id="CP055675">
    <property type="protein sequence ID" value="QLN02357.1"/>
    <property type="molecule type" value="Genomic_DNA"/>
</dbReference>
<keyword evidence="4" id="KW-0378">Hydrolase</keyword>
<proteinExistence type="inferred from homology"/>
<dbReference type="RefSeq" id="WP_181202971.1">
    <property type="nucleotide sequence ID" value="NZ_CP055675.1"/>
</dbReference>
<evidence type="ECO:0000256" key="2">
    <source>
        <dbReference type="ARBA" id="ARBA00022723"/>
    </source>
</evidence>